<dbReference type="Proteomes" id="UP000076837">
    <property type="component" value="Unassembled WGS sequence"/>
</dbReference>
<keyword evidence="2" id="KW-1185">Reference proteome</keyword>
<gene>
    <name evidence="1" type="ORF">ST47_g2044</name>
</gene>
<organism evidence="1 2">
    <name type="scientific">Didymella rabiei</name>
    <name type="common">Chickpea ascochyta blight fungus</name>
    <name type="synonym">Mycosphaerella rabiei</name>
    <dbReference type="NCBI Taxonomy" id="5454"/>
    <lineage>
        <taxon>Eukaryota</taxon>
        <taxon>Fungi</taxon>
        <taxon>Dikarya</taxon>
        <taxon>Ascomycota</taxon>
        <taxon>Pezizomycotina</taxon>
        <taxon>Dothideomycetes</taxon>
        <taxon>Pleosporomycetidae</taxon>
        <taxon>Pleosporales</taxon>
        <taxon>Pleosporineae</taxon>
        <taxon>Didymellaceae</taxon>
        <taxon>Ascochyta</taxon>
    </lineage>
</organism>
<dbReference type="AlphaFoldDB" id="A0A163K6X6"/>
<evidence type="ECO:0000313" key="2">
    <source>
        <dbReference type="Proteomes" id="UP000076837"/>
    </source>
</evidence>
<dbReference type="EMBL" id="JYNV01000094">
    <property type="protein sequence ID" value="KZM26815.1"/>
    <property type="molecule type" value="Genomic_DNA"/>
</dbReference>
<accession>A0A163K6X6</accession>
<reference evidence="1 2" key="1">
    <citation type="journal article" date="2016" name="Sci. Rep.">
        <title>Draft genome sequencing and secretome analysis of fungal phytopathogen Ascochyta rabiei provides insight into the necrotrophic effector repertoire.</title>
        <authorList>
            <person name="Verma S."/>
            <person name="Gazara R.K."/>
            <person name="Nizam S."/>
            <person name="Parween S."/>
            <person name="Chattopadhyay D."/>
            <person name="Verma P.K."/>
        </authorList>
    </citation>
    <scope>NUCLEOTIDE SEQUENCE [LARGE SCALE GENOMIC DNA]</scope>
    <source>
        <strain evidence="1 2">ArDII</strain>
    </source>
</reference>
<comment type="caution">
    <text evidence="1">The sequence shown here is derived from an EMBL/GenBank/DDBJ whole genome shotgun (WGS) entry which is preliminary data.</text>
</comment>
<protein>
    <submittedName>
        <fullName evidence="1">Uncharacterized protein</fullName>
    </submittedName>
</protein>
<name>A0A163K6X6_DIDRA</name>
<sequence>MPLTYSERGRNRLQGIADDWSGILCGAWTQPVSCLMRIVERPRRQAALMVRAGRAYLALGNDASGARGGRLEEPEVTGSISVCCWQASAQRLNAAGMQRGRESEMAVSLCRSNQAAMSYELWSAESSLPSTTEGLARVAVTIVSILMRAIPLAASLSSQRWGSTCISGLLVVPEASVSMDPPAPTPQPPQLACTRVRDSQTPVSNSGICNLPCPPPRHIHCRDGSSRDNHTAHVLAGLPRGRCMHGSPTVPAMPSRFQRCSAASLLVSLQTPTSTFQDSSENKSVRP</sequence>
<evidence type="ECO:0000313" key="1">
    <source>
        <dbReference type="EMBL" id="KZM26815.1"/>
    </source>
</evidence>
<proteinExistence type="predicted"/>